<feature type="domain" description="HAMP" evidence="19">
    <location>
        <begin position="173"/>
        <end position="230"/>
    </location>
</feature>
<keyword evidence="6 15" id="KW-0597">Phosphoprotein</keyword>
<dbReference type="Pfam" id="PF00512">
    <property type="entry name" value="HisKA"/>
    <property type="match status" value="1"/>
</dbReference>
<evidence type="ECO:0000256" key="6">
    <source>
        <dbReference type="ARBA" id="ARBA00022553"/>
    </source>
</evidence>
<keyword evidence="10" id="KW-0067">ATP-binding</keyword>
<keyword evidence="8 16" id="KW-0812">Transmembrane</keyword>
<dbReference type="EMBL" id="LR215729">
    <property type="protein sequence ID" value="VEV95897.1"/>
    <property type="molecule type" value="Genomic_DNA"/>
</dbReference>
<comment type="catalytic activity">
    <reaction evidence="1">
        <text>ATP + protein L-histidine = ADP + protein N-phospho-L-histidine.</text>
        <dbReference type="EC" id="2.7.13.3"/>
    </reaction>
</comment>
<evidence type="ECO:0000256" key="11">
    <source>
        <dbReference type="ARBA" id="ARBA00022989"/>
    </source>
</evidence>
<dbReference type="SUPFAM" id="SSF47384">
    <property type="entry name" value="Homodimeric domain of signal transducing histidine kinase"/>
    <property type="match status" value="1"/>
</dbReference>
<dbReference type="Pfam" id="PF17149">
    <property type="entry name" value="CHASE5"/>
    <property type="match status" value="1"/>
</dbReference>
<dbReference type="PROSITE" id="PS50894">
    <property type="entry name" value="HPT"/>
    <property type="match status" value="1"/>
</dbReference>
<dbReference type="CDD" id="cd16922">
    <property type="entry name" value="HATPase_EvgS-ArcB-TorS-like"/>
    <property type="match status" value="1"/>
</dbReference>
<evidence type="ECO:0000256" key="5">
    <source>
        <dbReference type="ARBA" id="ARBA00022519"/>
    </source>
</evidence>
<keyword evidence="5" id="KW-0997">Cell inner membrane</keyword>
<evidence type="ECO:0000259" key="17">
    <source>
        <dbReference type="PROSITE" id="PS50109"/>
    </source>
</evidence>
<evidence type="ECO:0000256" key="2">
    <source>
        <dbReference type="ARBA" id="ARBA00004429"/>
    </source>
</evidence>
<keyword evidence="7 21" id="KW-0808">Transferase</keyword>
<keyword evidence="9 21" id="KW-0418">Kinase</keyword>
<evidence type="ECO:0000256" key="15">
    <source>
        <dbReference type="PROSITE-ProRule" id="PRU00169"/>
    </source>
</evidence>
<feature type="modified residue" description="4-aspartylphosphate" evidence="15">
    <location>
        <position position="564"/>
    </location>
</feature>
<dbReference type="SMART" id="SM00388">
    <property type="entry name" value="HisKA"/>
    <property type="match status" value="1"/>
</dbReference>
<dbReference type="PROSITE" id="PS50110">
    <property type="entry name" value="RESPONSE_REGULATORY"/>
    <property type="match status" value="1"/>
</dbReference>
<dbReference type="Gene3D" id="3.40.50.2300">
    <property type="match status" value="1"/>
</dbReference>
<dbReference type="InterPro" id="IPR036890">
    <property type="entry name" value="HATPase_C_sf"/>
</dbReference>
<keyword evidence="10" id="KW-0547">Nucleotide-binding</keyword>
<feature type="modified residue" description="Phosphohistidine" evidence="14">
    <location>
        <position position="696"/>
    </location>
</feature>
<feature type="transmembrane region" description="Helical" evidence="16">
    <location>
        <begin position="153"/>
        <end position="172"/>
    </location>
</feature>
<reference evidence="21" key="1">
    <citation type="submission" date="2019-02" db="EMBL/GenBank/DDBJ databases">
        <authorList>
            <consortium name="Genoscope - CEA"/>
            <person name="William W."/>
        </authorList>
    </citation>
    <scope>NUCLEOTIDE SEQUENCE [LARGE SCALE GENOMIC DNA]</scope>
    <source>
        <strain evidence="21">YSy11</strain>
    </source>
</reference>
<keyword evidence="12" id="KW-0902">Two-component regulatory system</keyword>
<evidence type="ECO:0000313" key="21">
    <source>
        <dbReference type="EMBL" id="VEV95897.1"/>
    </source>
</evidence>
<dbReference type="PANTHER" id="PTHR43047">
    <property type="entry name" value="TWO-COMPONENT HISTIDINE PROTEIN KINASE"/>
    <property type="match status" value="1"/>
</dbReference>
<evidence type="ECO:0000256" key="4">
    <source>
        <dbReference type="ARBA" id="ARBA00022475"/>
    </source>
</evidence>
<organism evidence="21">
    <name type="scientific">Pseudomonas marincola</name>
    <dbReference type="NCBI Taxonomy" id="437900"/>
    <lineage>
        <taxon>Bacteria</taxon>
        <taxon>Pseudomonadati</taxon>
        <taxon>Pseudomonadota</taxon>
        <taxon>Gammaproteobacteria</taxon>
        <taxon>Pseudomonadales</taxon>
        <taxon>Pseudomonadaceae</taxon>
        <taxon>Pseudomonas</taxon>
    </lineage>
</organism>
<dbReference type="InterPro" id="IPR036641">
    <property type="entry name" value="HPT_dom_sf"/>
</dbReference>
<dbReference type="SMART" id="SM00448">
    <property type="entry name" value="REC"/>
    <property type="match status" value="1"/>
</dbReference>
<dbReference type="GO" id="GO:0005886">
    <property type="term" value="C:plasma membrane"/>
    <property type="evidence" value="ECO:0007669"/>
    <property type="project" value="UniProtKB-SubCell"/>
</dbReference>
<dbReference type="RefSeq" id="WP_150547648.1">
    <property type="nucleotide sequence ID" value="NZ_LR215729.2"/>
</dbReference>
<dbReference type="Pfam" id="PF00072">
    <property type="entry name" value="Response_reg"/>
    <property type="match status" value="1"/>
</dbReference>
<keyword evidence="4" id="KW-1003">Cell membrane</keyword>
<comment type="subcellular location">
    <subcellularLocation>
        <location evidence="2">Cell inner membrane</location>
        <topology evidence="2">Multi-pass membrane protein</topology>
    </subcellularLocation>
</comment>
<dbReference type="EC" id="2.7.13.3" evidence="3"/>
<evidence type="ECO:0000259" key="19">
    <source>
        <dbReference type="PROSITE" id="PS50885"/>
    </source>
</evidence>
<dbReference type="Gene3D" id="6.10.340.10">
    <property type="match status" value="1"/>
</dbReference>
<dbReference type="InterPro" id="IPR003661">
    <property type="entry name" value="HisK_dim/P_dom"/>
</dbReference>
<dbReference type="PROSITE" id="PS50885">
    <property type="entry name" value="HAMP"/>
    <property type="match status" value="1"/>
</dbReference>
<evidence type="ECO:0000256" key="10">
    <source>
        <dbReference type="ARBA" id="ARBA00022840"/>
    </source>
</evidence>
<dbReference type="Gene3D" id="1.20.120.160">
    <property type="entry name" value="HPT domain"/>
    <property type="match status" value="1"/>
</dbReference>
<dbReference type="AlphaFoldDB" id="A0A653DZJ0"/>
<feature type="domain" description="Response regulatory" evidence="18">
    <location>
        <begin position="515"/>
        <end position="633"/>
    </location>
</feature>
<dbReference type="InterPro" id="IPR005467">
    <property type="entry name" value="His_kinase_dom"/>
</dbReference>
<dbReference type="CDD" id="cd00082">
    <property type="entry name" value="HisKA"/>
    <property type="match status" value="1"/>
</dbReference>
<dbReference type="PANTHER" id="PTHR43047:SF78">
    <property type="entry name" value="SENSORY_REGULATORY PROTEIN RPFC"/>
    <property type="match status" value="1"/>
</dbReference>
<dbReference type="FunFam" id="3.30.565.10:FF:000010">
    <property type="entry name" value="Sensor histidine kinase RcsC"/>
    <property type="match status" value="1"/>
</dbReference>
<evidence type="ECO:0000256" key="16">
    <source>
        <dbReference type="SAM" id="Phobius"/>
    </source>
</evidence>
<feature type="transmembrane region" description="Helical" evidence="16">
    <location>
        <begin position="16"/>
        <end position="38"/>
    </location>
</feature>
<evidence type="ECO:0000256" key="14">
    <source>
        <dbReference type="PROSITE-ProRule" id="PRU00110"/>
    </source>
</evidence>
<dbReference type="Gene3D" id="3.30.565.10">
    <property type="entry name" value="Histidine kinase-like ATPase, C-terminal domain"/>
    <property type="match status" value="1"/>
</dbReference>
<protein>
    <recommendedName>
        <fullName evidence="3">histidine kinase</fullName>
        <ecNumber evidence="3">2.7.13.3</ecNumber>
    </recommendedName>
</protein>
<dbReference type="SUPFAM" id="SSF55874">
    <property type="entry name" value="ATPase domain of HSP90 chaperone/DNA topoisomerase II/histidine kinase"/>
    <property type="match status" value="1"/>
</dbReference>
<dbReference type="Gene3D" id="1.10.287.130">
    <property type="match status" value="1"/>
</dbReference>
<dbReference type="InterPro" id="IPR003660">
    <property type="entry name" value="HAMP_dom"/>
</dbReference>
<dbReference type="SUPFAM" id="SSF47226">
    <property type="entry name" value="Histidine-containing phosphotransfer domain, HPT domain"/>
    <property type="match status" value="1"/>
</dbReference>
<evidence type="ECO:0000256" key="7">
    <source>
        <dbReference type="ARBA" id="ARBA00022679"/>
    </source>
</evidence>
<dbReference type="InterPro" id="IPR036097">
    <property type="entry name" value="HisK_dim/P_sf"/>
</dbReference>
<dbReference type="PROSITE" id="PS50109">
    <property type="entry name" value="HIS_KIN"/>
    <property type="match status" value="1"/>
</dbReference>
<evidence type="ECO:0000256" key="12">
    <source>
        <dbReference type="ARBA" id="ARBA00023012"/>
    </source>
</evidence>
<dbReference type="SMART" id="SM00387">
    <property type="entry name" value="HATPase_c"/>
    <property type="match status" value="1"/>
</dbReference>
<dbReference type="InterPro" id="IPR004358">
    <property type="entry name" value="Sig_transdc_His_kin-like_C"/>
</dbReference>
<keyword evidence="11 16" id="KW-1133">Transmembrane helix</keyword>
<dbReference type="SUPFAM" id="SSF52172">
    <property type="entry name" value="CheY-like"/>
    <property type="match status" value="1"/>
</dbReference>
<dbReference type="CDD" id="cd17546">
    <property type="entry name" value="REC_hyHK_CKI1_RcsC-like"/>
    <property type="match status" value="1"/>
</dbReference>
<dbReference type="GO" id="GO:0000155">
    <property type="term" value="F:phosphorelay sensor kinase activity"/>
    <property type="evidence" value="ECO:0007669"/>
    <property type="project" value="InterPro"/>
</dbReference>
<proteinExistence type="predicted"/>
<dbReference type="InterPro" id="IPR033414">
    <property type="entry name" value="Sensor_dom"/>
</dbReference>
<evidence type="ECO:0000259" key="20">
    <source>
        <dbReference type="PROSITE" id="PS50894"/>
    </source>
</evidence>
<feature type="domain" description="Histidine kinase" evidence="17">
    <location>
        <begin position="277"/>
        <end position="494"/>
    </location>
</feature>
<name>A0A653DZJ0_9PSED</name>
<dbReference type="InterPro" id="IPR011006">
    <property type="entry name" value="CheY-like_superfamily"/>
</dbReference>
<dbReference type="PRINTS" id="PR00344">
    <property type="entry name" value="BCTRLSENSOR"/>
</dbReference>
<accession>A0A653DZJ0</accession>
<dbReference type="Pfam" id="PF02518">
    <property type="entry name" value="HATPase_c"/>
    <property type="match status" value="1"/>
</dbReference>
<evidence type="ECO:0000256" key="8">
    <source>
        <dbReference type="ARBA" id="ARBA00022692"/>
    </source>
</evidence>
<dbReference type="InterPro" id="IPR003594">
    <property type="entry name" value="HATPase_dom"/>
</dbReference>
<evidence type="ECO:0000256" key="3">
    <source>
        <dbReference type="ARBA" id="ARBA00012438"/>
    </source>
</evidence>
<evidence type="ECO:0000256" key="13">
    <source>
        <dbReference type="ARBA" id="ARBA00023136"/>
    </source>
</evidence>
<evidence type="ECO:0000259" key="18">
    <source>
        <dbReference type="PROSITE" id="PS50110"/>
    </source>
</evidence>
<evidence type="ECO:0000256" key="1">
    <source>
        <dbReference type="ARBA" id="ARBA00000085"/>
    </source>
</evidence>
<evidence type="ECO:0000256" key="9">
    <source>
        <dbReference type="ARBA" id="ARBA00022777"/>
    </source>
</evidence>
<dbReference type="InterPro" id="IPR008207">
    <property type="entry name" value="Sig_transdc_His_kin_Hpt_dom"/>
</dbReference>
<keyword evidence="13 16" id="KW-0472">Membrane</keyword>
<sequence>MIALEVTPSGGVSQRLLRFILLFSLCFTLLASAVQMYFEYQREMSNIASRLELIRNGYQASIERSVWDLNRNQLEVQLQGLVDFPDITWVRLSSNDFNITHGSKLELESVQVDQFPLSFQVENQAPRALGTLEVGIDIAAVHRRLVASGLTNLLWMGLFICGLAITLSWLFYRLVTRHLLAMAEFSRKLAKGQWQQPLQLDKTLNSVEDEIDAVARALDEMRQAIVEDRRRSEADRITLQGKKDELLRMVERRTASLYRAKEEAEAANLAKSRFLATMSHELRTPLNGILGMAELLHEATVGELPQRRLGALQKAGEGLLALLNDLLDFATLDSGEARASSVEFGLRELCEQVFTLLEPNAHANHNRLQLTIDPRLHSNCVGPEQFIRQVLTNLLANAIKYTEHGRVHLHVELLGWEDGNQRLGFAVEDNGIGIPEAIQTHIFERFVQADERVGGAGLGLAICKHLVELMGGEITLQSREGEGSRFYFELCLPITRQALSEPANSQPAQSIASLHVLVVEDVEINREVAQGLLEREGHRVTMVDDVVPALEACQRHLFDMILLDEHLPGGSGIGVCQQMRQDPQGLNQNTPIYAFTASLQPAMVQRYLDAGMRGVIAKPVQLPGLRQALADVAQCKPAGPDQAALDSHVLETHQQLLGNKKLEHLLALLQTSLQQADGLLDALAVLDYPEIVAHSHRLASSSQSLGARHLADTLHTIEAAAEREDGPACTTAREPLRLLLQHTAAAVSAARNKLMDL</sequence>
<dbReference type="InterPro" id="IPR001789">
    <property type="entry name" value="Sig_transdc_resp-reg_receiver"/>
</dbReference>
<feature type="domain" description="HPt" evidence="20">
    <location>
        <begin position="657"/>
        <end position="753"/>
    </location>
</feature>
<gene>
    <name evidence="21" type="ORF">PMYSY11_0850</name>
</gene>